<dbReference type="Proteomes" id="UP000268857">
    <property type="component" value="Unassembled WGS sequence"/>
</dbReference>
<keyword evidence="1" id="KW-1133">Transmembrane helix</keyword>
<keyword evidence="1" id="KW-0472">Membrane</keyword>
<dbReference type="AlphaFoldDB" id="A0A3S0ZIW1"/>
<gene>
    <name evidence="2" type="ORF">PCC6912_39560</name>
</gene>
<evidence type="ECO:0000256" key="1">
    <source>
        <dbReference type="SAM" id="Phobius"/>
    </source>
</evidence>
<organism evidence="2 3">
    <name type="scientific">Chlorogloeopsis fritschii PCC 6912</name>
    <dbReference type="NCBI Taxonomy" id="211165"/>
    <lineage>
        <taxon>Bacteria</taxon>
        <taxon>Bacillati</taxon>
        <taxon>Cyanobacteriota</taxon>
        <taxon>Cyanophyceae</taxon>
        <taxon>Nostocales</taxon>
        <taxon>Chlorogloeopsidaceae</taxon>
        <taxon>Chlorogloeopsis</taxon>
    </lineage>
</organism>
<protein>
    <submittedName>
        <fullName evidence="2">Uncharacterized protein</fullName>
    </submittedName>
</protein>
<name>A0A3S0ZIW1_CHLFR</name>
<comment type="caution">
    <text evidence="2">The sequence shown here is derived from an EMBL/GenBank/DDBJ whole genome shotgun (WGS) entry which is preliminary data.</text>
</comment>
<feature type="transmembrane region" description="Helical" evidence="1">
    <location>
        <begin position="134"/>
        <end position="154"/>
    </location>
</feature>
<proteinExistence type="predicted"/>
<accession>A0A3S0ZIW1</accession>
<keyword evidence="1" id="KW-0812">Transmembrane</keyword>
<dbReference type="STRING" id="211165.GCA_000317285_01774"/>
<keyword evidence="3" id="KW-1185">Reference proteome</keyword>
<reference evidence="2 3" key="1">
    <citation type="journal article" date="2019" name="Genome Biol. Evol.">
        <title>Day and night: Metabolic profiles and evolutionary relationships of six axenic non-marine cyanobacteria.</title>
        <authorList>
            <person name="Will S.E."/>
            <person name="Henke P."/>
            <person name="Boedeker C."/>
            <person name="Huang S."/>
            <person name="Brinkmann H."/>
            <person name="Rohde M."/>
            <person name="Jarek M."/>
            <person name="Friedl T."/>
            <person name="Seufert S."/>
            <person name="Schumacher M."/>
            <person name="Overmann J."/>
            <person name="Neumann-Schaal M."/>
            <person name="Petersen J."/>
        </authorList>
    </citation>
    <scope>NUCLEOTIDE SEQUENCE [LARGE SCALE GENOMIC DNA]</scope>
    <source>
        <strain evidence="2 3">PCC 6912</strain>
    </source>
</reference>
<evidence type="ECO:0000313" key="2">
    <source>
        <dbReference type="EMBL" id="RUR76997.1"/>
    </source>
</evidence>
<sequence length="156" mass="16638">MQTMGILGSPVELTNQVCTPDNPGTTPVIAYDTTGSYSQGNGALVEMVDIQLTGTTANTTLLMFYKLLDETTPKWRKAAQRAIASVTYSSTVELPSYKIPLKDILFPVPAAGAGTSLQQFQGLRINSSLRGIQWGFALTVTAGTAPIIVTLYGGEY</sequence>
<dbReference type="EMBL" id="RSCJ01000018">
    <property type="protein sequence ID" value="RUR76997.1"/>
    <property type="molecule type" value="Genomic_DNA"/>
</dbReference>
<evidence type="ECO:0000313" key="3">
    <source>
        <dbReference type="Proteomes" id="UP000268857"/>
    </source>
</evidence>